<evidence type="ECO:0000313" key="1">
    <source>
        <dbReference type="EMBL" id="PSR97631.1"/>
    </source>
</evidence>
<protein>
    <submittedName>
        <fullName evidence="1">Uncharacterized protein</fullName>
    </submittedName>
</protein>
<dbReference type="InParanoid" id="A0A2T3AH84"/>
<evidence type="ECO:0000313" key="2">
    <source>
        <dbReference type="Proteomes" id="UP000241462"/>
    </source>
</evidence>
<reference evidence="1 2" key="1">
    <citation type="journal article" date="2018" name="Mycol. Prog.">
        <title>Coniella lustricola, a new species from submerged detritus.</title>
        <authorList>
            <person name="Raudabaugh D.B."/>
            <person name="Iturriaga T."/>
            <person name="Carver A."/>
            <person name="Mondo S."/>
            <person name="Pangilinan J."/>
            <person name="Lipzen A."/>
            <person name="He G."/>
            <person name="Amirebrahimi M."/>
            <person name="Grigoriev I.V."/>
            <person name="Miller A.N."/>
        </authorList>
    </citation>
    <scope>NUCLEOTIDE SEQUENCE [LARGE SCALE GENOMIC DNA]</scope>
    <source>
        <strain evidence="1 2">B22-T-1</strain>
    </source>
</reference>
<name>A0A2T3AH84_9PEZI</name>
<keyword evidence="2" id="KW-1185">Reference proteome</keyword>
<dbReference type="Proteomes" id="UP000241462">
    <property type="component" value="Unassembled WGS sequence"/>
</dbReference>
<sequence length="65" mass="7588">MQQIRRKYYIYTGHLVQGFQPPLNPATECDLSIIPLNQGSFEPFHGRMSRKVVVNDITNQKKLNR</sequence>
<accession>A0A2T3AH84</accession>
<proteinExistence type="predicted"/>
<dbReference type="AlphaFoldDB" id="A0A2T3AH84"/>
<dbReference type="EMBL" id="KZ678389">
    <property type="protein sequence ID" value="PSR97631.1"/>
    <property type="molecule type" value="Genomic_DNA"/>
</dbReference>
<gene>
    <name evidence="1" type="ORF">BD289DRAFT_425321</name>
</gene>
<organism evidence="1 2">
    <name type="scientific">Coniella lustricola</name>
    <dbReference type="NCBI Taxonomy" id="2025994"/>
    <lineage>
        <taxon>Eukaryota</taxon>
        <taxon>Fungi</taxon>
        <taxon>Dikarya</taxon>
        <taxon>Ascomycota</taxon>
        <taxon>Pezizomycotina</taxon>
        <taxon>Sordariomycetes</taxon>
        <taxon>Sordariomycetidae</taxon>
        <taxon>Diaporthales</taxon>
        <taxon>Schizoparmaceae</taxon>
        <taxon>Coniella</taxon>
    </lineage>
</organism>